<dbReference type="Gene3D" id="3.40.50.300">
    <property type="entry name" value="P-loop containing nucleotide triphosphate hydrolases"/>
    <property type="match status" value="1"/>
</dbReference>
<dbReference type="InterPro" id="IPR027417">
    <property type="entry name" value="P-loop_NTPase"/>
</dbReference>
<sequence length="324" mass="34616">MAMTLADLVSSPDNYLHSFEGDEALFVPMDRAAYRRSIFLDARISPAGDGAMRVPLAMLAGGCGDSQPAMGWIFHVAHCGSTLLARALEGLSDALVLKEPAALRQLGFAPDDVALDLVLAMLARRYDPDVATVVKANVPVNFLLPDIAARRPQDKAIALYWNLSDYLTAILRSDNHRQWLRGITDHFAAEIALPSGASDAIRAAALWRGQAERFLALAQAMPRTATLDAALLFAEPARAVALAAAHFGLPVSPAEVGRVVNGPLFATYSKRPDVAFDNADRLARAKADSSGLGQEVVAARSWIAQDGQSLQSLTDGLSGRDLFA</sequence>
<protein>
    <recommendedName>
        <fullName evidence="3">Sulfotransferase family protein</fullName>
    </recommendedName>
</protein>
<comment type="caution">
    <text evidence="1">The sequence shown here is derived from an EMBL/GenBank/DDBJ whole genome shotgun (WGS) entry which is preliminary data.</text>
</comment>
<dbReference type="RefSeq" id="WP_339969556.1">
    <property type="nucleotide sequence ID" value="NZ_JBBHJY010000011.1"/>
</dbReference>
<accession>A0ABU8SDB1</accession>
<name>A0ABU8SDB1_9SPHN</name>
<dbReference type="EMBL" id="JBBHJY010000011">
    <property type="protein sequence ID" value="MEJ6011887.1"/>
    <property type="molecule type" value="Genomic_DNA"/>
</dbReference>
<gene>
    <name evidence="1" type="ORF">WG900_18435</name>
</gene>
<reference evidence="1 2" key="1">
    <citation type="submission" date="2024-03" db="EMBL/GenBank/DDBJ databases">
        <authorList>
            <person name="Jo J.-H."/>
        </authorList>
    </citation>
    <scope>NUCLEOTIDE SEQUENCE [LARGE SCALE GENOMIC DNA]</scope>
    <source>
        <strain evidence="1 2">AS3R-12</strain>
    </source>
</reference>
<dbReference type="Proteomes" id="UP001379235">
    <property type="component" value="Unassembled WGS sequence"/>
</dbReference>
<evidence type="ECO:0008006" key="3">
    <source>
        <dbReference type="Google" id="ProtNLM"/>
    </source>
</evidence>
<evidence type="ECO:0000313" key="1">
    <source>
        <dbReference type="EMBL" id="MEJ6011887.1"/>
    </source>
</evidence>
<evidence type="ECO:0000313" key="2">
    <source>
        <dbReference type="Proteomes" id="UP001379235"/>
    </source>
</evidence>
<dbReference type="SUPFAM" id="SSF52540">
    <property type="entry name" value="P-loop containing nucleoside triphosphate hydrolases"/>
    <property type="match status" value="1"/>
</dbReference>
<keyword evidence="2" id="KW-1185">Reference proteome</keyword>
<organism evidence="1 2">
    <name type="scientific">Novosphingobium aquae</name>
    <dbReference type="NCBI Taxonomy" id="3133435"/>
    <lineage>
        <taxon>Bacteria</taxon>
        <taxon>Pseudomonadati</taxon>
        <taxon>Pseudomonadota</taxon>
        <taxon>Alphaproteobacteria</taxon>
        <taxon>Sphingomonadales</taxon>
        <taxon>Sphingomonadaceae</taxon>
        <taxon>Novosphingobium</taxon>
    </lineage>
</organism>
<proteinExistence type="predicted"/>